<sequence>MKNKLLLILLLLTFQAFSQTTTRELLKGQIQIDSLDAENITILNTATRIKTNTGKMGEFEIYARAKDTLVFSSLSFSPLMVVLEKSDFDMQILRIRLTVEVNQLNEVIVKRLSGDLERDTRKLKDRSQRIAVSENTLFQTDFKTDYLTRPTTPPVIPNMSPLMGVDFIKVGEMMGRLFKSKRKTDTGTATFVTDKIFADAVRERVSTPFFTDVLKLKKDDIGPFLTYCDQGALTRELLEPQHEFELIDYLISKSKTYQQAKKK</sequence>
<dbReference type="EMBL" id="SSNZ01000002">
    <property type="protein sequence ID" value="THF51183.1"/>
    <property type="molecule type" value="Genomic_DNA"/>
</dbReference>
<proteinExistence type="predicted"/>
<feature type="signal peptide" evidence="1">
    <location>
        <begin position="1"/>
        <end position="18"/>
    </location>
</feature>
<protein>
    <submittedName>
        <fullName evidence="2">Carboxypeptidase-like regulatory domain-containing protein</fullName>
    </submittedName>
</protein>
<keyword evidence="2" id="KW-0378">Hydrolase</keyword>
<keyword evidence="2" id="KW-0121">Carboxypeptidase</keyword>
<organism evidence="2 3">
    <name type="scientific">Flavobacterium supellecticarium</name>
    <dbReference type="NCBI Taxonomy" id="2565924"/>
    <lineage>
        <taxon>Bacteria</taxon>
        <taxon>Pseudomonadati</taxon>
        <taxon>Bacteroidota</taxon>
        <taxon>Flavobacteriia</taxon>
        <taxon>Flavobacteriales</taxon>
        <taxon>Flavobacteriaceae</taxon>
        <taxon>Flavobacterium</taxon>
    </lineage>
</organism>
<reference evidence="2 3" key="1">
    <citation type="submission" date="2019-04" db="EMBL/GenBank/DDBJ databases">
        <title>Flavobacterium sp. nov. isolated from construction timber.</title>
        <authorList>
            <person name="Lin S.-Y."/>
            <person name="Chang C.-T."/>
            <person name="Young C.-C."/>
        </authorList>
    </citation>
    <scope>NUCLEOTIDE SEQUENCE [LARGE SCALE GENOMIC DNA]</scope>
    <source>
        <strain evidence="2 3">CC-CTC003</strain>
    </source>
</reference>
<dbReference type="OrthoDB" id="1431099at2"/>
<dbReference type="RefSeq" id="WP_136402170.1">
    <property type="nucleotide sequence ID" value="NZ_SSNZ01000002.1"/>
</dbReference>
<keyword evidence="3" id="KW-1185">Reference proteome</keyword>
<evidence type="ECO:0000313" key="2">
    <source>
        <dbReference type="EMBL" id="THF51183.1"/>
    </source>
</evidence>
<comment type="caution">
    <text evidence="2">The sequence shown here is derived from an EMBL/GenBank/DDBJ whole genome shotgun (WGS) entry which is preliminary data.</text>
</comment>
<evidence type="ECO:0000313" key="3">
    <source>
        <dbReference type="Proteomes" id="UP000307507"/>
    </source>
</evidence>
<feature type="chain" id="PRO_5020865933" evidence="1">
    <location>
        <begin position="19"/>
        <end position="263"/>
    </location>
</feature>
<dbReference type="GO" id="GO:0004180">
    <property type="term" value="F:carboxypeptidase activity"/>
    <property type="evidence" value="ECO:0007669"/>
    <property type="project" value="UniProtKB-KW"/>
</dbReference>
<accession>A0A4S3ZZ03</accession>
<keyword evidence="2" id="KW-0645">Protease</keyword>
<name>A0A4S3ZZ03_9FLAO</name>
<gene>
    <name evidence="2" type="ORF">E6C50_05270</name>
</gene>
<keyword evidence="1" id="KW-0732">Signal</keyword>
<dbReference type="AlphaFoldDB" id="A0A4S3ZZ03"/>
<evidence type="ECO:0000256" key="1">
    <source>
        <dbReference type="SAM" id="SignalP"/>
    </source>
</evidence>
<dbReference type="Proteomes" id="UP000307507">
    <property type="component" value="Unassembled WGS sequence"/>
</dbReference>